<dbReference type="SUPFAM" id="SSF52768">
    <property type="entry name" value="Arginase/deacetylase"/>
    <property type="match status" value="1"/>
</dbReference>
<feature type="compositionally biased region" description="Basic and acidic residues" evidence="1">
    <location>
        <begin position="596"/>
        <end position="608"/>
    </location>
</feature>
<name>A0A3N4LWP2_9PEZI</name>
<evidence type="ECO:0000313" key="3">
    <source>
        <dbReference type="EMBL" id="RPB25999.1"/>
    </source>
</evidence>
<dbReference type="FunCoup" id="A0A3N4LWP2">
    <property type="interactions" value="127"/>
</dbReference>
<sequence length="694" mass="75385">MHTLSTSSTSTPPPGGSGRLSRKSSLLGLGTEKKGIKDGEEKEGFRPLSPQPPALTAVILHDAAYKHKFSRPKTNKAELATIVERPERITAAIMGICAAQTRLGGHKLSIHKTRRLGSLQDPEVMLVHASGGDKGRWLNELTQLCNGVDGRHRRGECEIPLGNGWNSGDLYLGPNSKEALEGCVGAVYDAVDRVFTGADGAGVTRRAFVAIRPPGHHCAQTTPSGFCWLNNVHVGIAHAARVHGLTHAVILDIDLHHGDGSQAIAWHLNDLLKKAQGSKLQPPSPVPKVAYFSLHDIESFPCETGEPEKIRDASVDLDARGQMIVNIHLKKYHTPAEFWEVYETVYSRLLSRAKEWLMREMDNWRRGGKEIKAAVFISAGFDASEHEMIGMQRHKVHVPTGFYARFARESVALAEDEGTGCNGRVVSVLEGGYSNRAIMSGVLAHLVGLAYETPARAMFRHHQTHRGISEEYLYEDGGFAVDYYDPQWWDIEHLVELENKTAKRPKKVVPGAPVNYLSATAASKAKVETKVLVKQAARVGNGPPPPPVIIDWATATVDLSKRLIPQEDHDEQPPSPTLSVASTTRGASKRHSVAGHGDEGHTRMVLRERKPKPTVVEERAASKAGGDRRRKSVAGVVTSPAVIATTTAPITRSGRVPPMQRIPSRGPSPAPSHGPPPAGGRRVVSMGMPPPPQR</sequence>
<dbReference type="InterPro" id="IPR000286">
    <property type="entry name" value="HDACs"/>
</dbReference>
<feature type="compositionally biased region" description="Polar residues" evidence="1">
    <location>
        <begin position="577"/>
        <end position="586"/>
    </location>
</feature>
<protein>
    <submittedName>
        <fullName evidence="3">Arginase/deacetylase</fullName>
    </submittedName>
</protein>
<dbReference type="EMBL" id="ML121536">
    <property type="protein sequence ID" value="RPB25999.1"/>
    <property type="molecule type" value="Genomic_DNA"/>
</dbReference>
<dbReference type="PANTHER" id="PTHR47558">
    <property type="entry name" value="HISTONE DEACETYLASE HOS3"/>
    <property type="match status" value="1"/>
</dbReference>
<dbReference type="GO" id="GO:0005634">
    <property type="term" value="C:nucleus"/>
    <property type="evidence" value="ECO:0007669"/>
    <property type="project" value="TreeGrafter"/>
</dbReference>
<evidence type="ECO:0000256" key="1">
    <source>
        <dbReference type="SAM" id="MobiDB-lite"/>
    </source>
</evidence>
<dbReference type="AlphaFoldDB" id="A0A3N4LWP2"/>
<feature type="compositionally biased region" description="Basic and acidic residues" evidence="1">
    <location>
        <begin position="615"/>
        <end position="627"/>
    </location>
</feature>
<evidence type="ECO:0000313" key="4">
    <source>
        <dbReference type="Proteomes" id="UP000267821"/>
    </source>
</evidence>
<dbReference type="InParanoid" id="A0A3N4LWP2"/>
<feature type="non-terminal residue" evidence="3">
    <location>
        <position position="694"/>
    </location>
</feature>
<dbReference type="InterPro" id="IPR037138">
    <property type="entry name" value="His_deacetylse_dom_sf"/>
</dbReference>
<dbReference type="InterPro" id="IPR023801">
    <property type="entry name" value="His_deacetylse_dom"/>
</dbReference>
<gene>
    <name evidence="3" type="ORF">L211DRAFT_782618</name>
</gene>
<feature type="compositionally biased region" description="Basic and acidic residues" evidence="1">
    <location>
        <begin position="31"/>
        <end position="45"/>
    </location>
</feature>
<evidence type="ECO:0000259" key="2">
    <source>
        <dbReference type="Pfam" id="PF00850"/>
    </source>
</evidence>
<feature type="region of interest" description="Disordered" evidence="1">
    <location>
        <begin position="1"/>
        <end position="50"/>
    </location>
</feature>
<organism evidence="3 4">
    <name type="scientific">Terfezia boudieri ATCC MYA-4762</name>
    <dbReference type="NCBI Taxonomy" id="1051890"/>
    <lineage>
        <taxon>Eukaryota</taxon>
        <taxon>Fungi</taxon>
        <taxon>Dikarya</taxon>
        <taxon>Ascomycota</taxon>
        <taxon>Pezizomycotina</taxon>
        <taxon>Pezizomycetes</taxon>
        <taxon>Pezizales</taxon>
        <taxon>Pezizaceae</taxon>
        <taxon>Terfezia</taxon>
    </lineage>
</organism>
<feature type="compositionally biased region" description="Pro residues" evidence="1">
    <location>
        <begin position="666"/>
        <end position="678"/>
    </location>
</feature>
<dbReference type="Gene3D" id="3.40.800.20">
    <property type="entry name" value="Histone deacetylase domain"/>
    <property type="match status" value="1"/>
</dbReference>
<dbReference type="Pfam" id="PF00850">
    <property type="entry name" value="Hist_deacetyl"/>
    <property type="match status" value="1"/>
</dbReference>
<dbReference type="PRINTS" id="PR01270">
    <property type="entry name" value="HDASUPER"/>
</dbReference>
<dbReference type="InterPro" id="IPR023696">
    <property type="entry name" value="Ureohydrolase_dom_sf"/>
</dbReference>
<feature type="compositionally biased region" description="Low complexity" evidence="1">
    <location>
        <begin position="636"/>
        <end position="651"/>
    </location>
</feature>
<reference evidence="3 4" key="1">
    <citation type="journal article" date="2018" name="Nat. Ecol. Evol.">
        <title>Pezizomycetes genomes reveal the molecular basis of ectomycorrhizal truffle lifestyle.</title>
        <authorList>
            <person name="Murat C."/>
            <person name="Payen T."/>
            <person name="Noel B."/>
            <person name="Kuo A."/>
            <person name="Morin E."/>
            <person name="Chen J."/>
            <person name="Kohler A."/>
            <person name="Krizsan K."/>
            <person name="Balestrini R."/>
            <person name="Da Silva C."/>
            <person name="Montanini B."/>
            <person name="Hainaut M."/>
            <person name="Levati E."/>
            <person name="Barry K.W."/>
            <person name="Belfiori B."/>
            <person name="Cichocki N."/>
            <person name="Clum A."/>
            <person name="Dockter R.B."/>
            <person name="Fauchery L."/>
            <person name="Guy J."/>
            <person name="Iotti M."/>
            <person name="Le Tacon F."/>
            <person name="Lindquist E.A."/>
            <person name="Lipzen A."/>
            <person name="Malagnac F."/>
            <person name="Mello A."/>
            <person name="Molinier V."/>
            <person name="Miyauchi S."/>
            <person name="Poulain J."/>
            <person name="Riccioni C."/>
            <person name="Rubini A."/>
            <person name="Sitrit Y."/>
            <person name="Splivallo R."/>
            <person name="Traeger S."/>
            <person name="Wang M."/>
            <person name="Zifcakova L."/>
            <person name="Wipf D."/>
            <person name="Zambonelli A."/>
            <person name="Paolocci F."/>
            <person name="Nowrousian M."/>
            <person name="Ottonello S."/>
            <person name="Baldrian P."/>
            <person name="Spatafora J.W."/>
            <person name="Henrissat B."/>
            <person name="Nagy L.G."/>
            <person name="Aury J.M."/>
            <person name="Wincker P."/>
            <person name="Grigoriev I.V."/>
            <person name="Bonfante P."/>
            <person name="Martin F.M."/>
        </authorList>
    </citation>
    <scope>NUCLEOTIDE SEQUENCE [LARGE SCALE GENOMIC DNA]</scope>
    <source>
        <strain evidence="3 4">ATCC MYA-4762</strain>
    </source>
</reference>
<dbReference type="Proteomes" id="UP000267821">
    <property type="component" value="Unassembled WGS sequence"/>
</dbReference>
<dbReference type="GO" id="GO:0010468">
    <property type="term" value="P:regulation of gene expression"/>
    <property type="evidence" value="ECO:0007669"/>
    <property type="project" value="UniProtKB-ARBA"/>
</dbReference>
<dbReference type="PANTHER" id="PTHR47558:SF1">
    <property type="entry name" value="HISTONE DEACETYLASE HOS3"/>
    <property type="match status" value="1"/>
</dbReference>
<accession>A0A3N4LWP2</accession>
<feature type="domain" description="Histone deacetylase" evidence="2">
    <location>
        <begin position="84"/>
        <end position="446"/>
    </location>
</feature>
<dbReference type="STRING" id="1051890.A0A3N4LWP2"/>
<feature type="compositionally biased region" description="Low complexity" evidence="1">
    <location>
        <begin position="1"/>
        <end position="10"/>
    </location>
</feature>
<proteinExistence type="predicted"/>
<dbReference type="OrthoDB" id="5232919at2759"/>
<dbReference type="InterPro" id="IPR053244">
    <property type="entry name" value="HDAC_HD_type_1"/>
</dbReference>
<feature type="region of interest" description="Disordered" evidence="1">
    <location>
        <begin position="564"/>
        <end position="694"/>
    </location>
</feature>
<dbReference type="GO" id="GO:0004407">
    <property type="term" value="F:histone deacetylase activity"/>
    <property type="evidence" value="ECO:0007669"/>
    <property type="project" value="TreeGrafter"/>
</dbReference>
<keyword evidence="4" id="KW-1185">Reference proteome</keyword>